<dbReference type="OrthoDB" id="5650760at2"/>
<organism evidence="2 3">
    <name type="scientific">Legionella wadsworthii</name>
    <dbReference type="NCBI Taxonomy" id="28088"/>
    <lineage>
        <taxon>Bacteria</taxon>
        <taxon>Pseudomonadati</taxon>
        <taxon>Pseudomonadota</taxon>
        <taxon>Gammaproteobacteria</taxon>
        <taxon>Legionellales</taxon>
        <taxon>Legionellaceae</taxon>
        <taxon>Legionella</taxon>
    </lineage>
</organism>
<dbReference type="RefSeq" id="WP_051635563.1">
    <property type="nucleotide sequence ID" value="NZ_CAAAIS010000016.1"/>
</dbReference>
<feature type="coiled-coil region" evidence="1">
    <location>
        <begin position="55"/>
        <end position="82"/>
    </location>
</feature>
<sequence length="764" mass="88167">MLSKNNILNKKKCSAPSARTHLPAVKTIDLTHLVEQLMRTDLAIQTINKPAALAYDRVKKEITEAETELNQIKKRKRRTQKKNTLNETITKKRKWISDVQNIESKNFLSLWAAMFHGYRMDVVVNQNEHIKSQGLVVQSASEEFVKLLKMVLLQDIAIYGKTYSSADLKKYKEILSRFHDSIETIIIEDKSEITSERIKKLLSGIDLTIEHNCTGHAIYTQIYQEKDELVIIHCNRGNGLRANYNLVYRRTIAGLDLDKLKTALETITELEVETGNEENYKKFYDSYNKTLNDLGFNFRLGQHVKTQKIGNCVLANIKGLLKERLPYDVYKWCTQEMRGLSTVQHLIKPMLQSGKELKNKPINIDTDDNFFHLRQVINYIFDKSVEALINAHFGNVRKYESLKKAFKALGEYEQAINENKNLNSANRAAIKNYIHSKTDRYKKIFFNPEMRKPDIFYQVLWGEAEKAAASSADDLTQNDFFKYLINKAVSNPNFFTDIYHHYCRKDTENKCEVLQIILTQAMEFMTDDTILNDTEYLTACQDSLRKILLSECRKLDYESNLVTFLANTELTCVNPGIYLSAIAAMGDHKHSQEQAAALKLLLGNALKNNEFLDLFLRKKKPPVSIFFKQKKESFDFSDFFKSAAELIIEITVLPLTQEKLKLSVATLVPNTTERTEEKEKVRQLVELFCYKQLLDTKKINEKNIKNWNWLNVLANQCKQLQYCYPHVLKVADGVIGSLRQLEIANGRSEKNYGKTSNPAPSKVF</sequence>
<evidence type="ECO:0000313" key="2">
    <source>
        <dbReference type="EMBL" id="STY31312.1"/>
    </source>
</evidence>
<protein>
    <submittedName>
        <fullName evidence="2">Uncharacterized protein</fullName>
    </submittedName>
</protein>
<gene>
    <name evidence="2" type="ORF">NCTC11532_02838</name>
</gene>
<evidence type="ECO:0000313" key="3">
    <source>
        <dbReference type="Proteomes" id="UP000255297"/>
    </source>
</evidence>
<keyword evidence="1" id="KW-0175">Coiled coil</keyword>
<proteinExistence type="predicted"/>
<dbReference type="Proteomes" id="UP000255297">
    <property type="component" value="Unassembled WGS sequence"/>
</dbReference>
<dbReference type="EMBL" id="UGPB01000001">
    <property type="protein sequence ID" value="STY31312.1"/>
    <property type="molecule type" value="Genomic_DNA"/>
</dbReference>
<name>A0A378LXW0_9GAMM</name>
<accession>A0A378LXW0</accession>
<reference evidence="2 3" key="1">
    <citation type="submission" date="2018-06" db="EMBL/GenBank/DDBJ databases">
        <authorList>
            <consortium name="Pathogen Informatics"/>
            <person name="Doyle S."/>
        </authorList>
    </citation>
    <scope>NUCLEOTIDE SEQUENCE [LARGE SCALE GENOMIC DNA]</scope>
    <source>
        <strain evidence="2 3">NCTC11532</strain>
    </source>
</reference>
<dbReference type="AlphaFoldDB" id="A0A378LXW0"/>
<keyword evidence="3" id="KW-1185">Reference proteome</keyword>
<evidence type="ECO:0000256" key="1">
    <source>
        <dbReference type="SAM" id="Coils"/>
    </source>
</evidence>